<feature type="domain" description="NolW-like" evidence="13">
    <location>
        <begin position="167"/>
        <end position="298"/>
    </location>
</feature>
<feature type="compositionally biased region" description="Low complexity" evidence="11">
    <location>
        <begin position="237"/>
        <end position="249"/>
    </location>
</feature>
<evidence type="ECO:0000256" key="5">
    <source>
        <dbReference type="ARBA" id="ARBA00022927"/>
    </source>
</evidence>
<feature type="chain" id="PRO_5044936114" description="Type 3 secretion system secretin" evidence="9">
    <location>
        <begin position="18"/>
        <end position="632"/>
    </location>
</feature>
<evidence type="ECO:0000256" key="2">
    <source>
        <dbReference type="ARBA" id="ARBA00007032"/>
    </source>
</evidence>
<feature type="domain" description="Type II/III secretion system secretin-like" evidence="12">
    <location>
        <begin position="371"/>
        <end position="530"/>
    </location>
</feature>
<sequence precursor="true">MPACALALCLMGTTARAAPNWPLAAYSYYAENESLQSVLRQFAGGFSLALELAPGVKGTVNGKFNTATPTEFMDKLGGVYGFNWFVYSGTLFVSPASAMVTQSISAMGSSITALRDALMELGVLDPRFGWGELADQGIALISGPPAYVKLVQKMVAALPLGAGGQQVVVFRLKHASVNDRTVSYRTQSVVTPGLATVLRNLILGSGSGANNETLAAVAAPLRENPPVFSSADDDAGKAPGAGTPGTAAPEPRRRTGGGLRFREPTVQADPRLNAIIVQDIPDRIPIYRQLIEQLDMPSTLIEIEAMIVDVNSDNVSELGVTWGAKAGNATFGYSDFGLSPSNGLPVDAAASLAPGTLGLSVTNVLAARLHALETKGAANILSQPSILTADNMGALIDLSDTFYIQTMGERVATVTPVTVGTSLRVTPRYIEGSGDRRRVELTVDIEDGRIQDERKIGDLPTVRKSSISTLAIVGDGQTLLVGGYNSSQDSQQVDKVPGLGDIPLLGALFSSKSKTTQRRERLFLLRPRVVSIQGNPVTPPRLQSSDTGPALSATWPDNGKPMSAGEYLDLIQGQQTRVRFDAVREASVSGPVRVGPSFVESKALGDADVPRGGAAAVAGGSDVHVELHPVKQ</sequence>
<keyword evidence="8 9" id="KW-0998">Cell outer membrane</keyword>
<evidence type="ECO:0000256" key="1">
    <source>
        <dbReference type="ARBA" id="ARBA00004442"/>
    </source>
</evidence>
<evidence type="ECO:0000256" key="11">
    <source>
        <dbReference type="SAM" id="MobiDB-lite"/>
    </source>
</evidence>
<keyword evidence="5 9" id="KW-0653">Protein transport</keyword>
<evidence type="ECO:0000259" key="13">
    <source>
        <dbReference type="Pfam" id="PF03958"/>
    </source>
</evidence>
<comment type="subcellular location">
    <subcellularLocation>
        <location evidence="1 9 10">Cell outer membrane</location>
    </subcellularLocation>
</comment>
<dbReference type="PANTHER" id="PTHR30332:SF5">
    <property type="entry name" value="SPI-1 TYPE 3 SECRETION SYSTEM SECRETIN"/>
    <property type="match status" value="1"/>
</dbReference>
<dbReference type="PANTHER" id="PTHR30332">
    <property type="entry name" value="PROBABLE GENERAL SECRETION PATHWAY PROTEIN D"/>
    <property type="match status" value="1"/>
</dbReference>
<dbReference type="Proteomes" id="UP001595756">
    <property type="component" value="Unassembled WGS sequence"/>
</dbReference>
<comment type="caution">
    <text evidence="14">The sequence shown here is derived from an EMBL/GenBank/DDBJ whole genome shotgun (WGS) entry which is preliminary data.</text>
</comment>
<dbReference type="HAMAP" id="MF_02219">
    <property type="entry name" value="Type_III_secretin"/>
    <property type="match status" value="1"/>
</dbReference>
<dbReference type="EMBL" id="JBHSDY010000003">
    <property type="protein sequence ID" value="MFC4297795.1"/>
    <property type="molecule type" value="Genomic_DNA"/>
</dbReference>
<keyword evidence="6 9" id="KW-0811">Translocation</keyword>
<evidence type="ECO:0000256" key="10">
    <source>
        <dbReference type="RuleBase" id="RU004004"/>
    </source>
</evidence>
<evidence type="ECO:0000256" key="3">
    <source>
        <dbReference type="ARBA" id="ARBA00022448"/>
    </source>
</evidence>
<keyword evidence="7 9" id="KW-0472">Membrane</keyword>
<gene>
    <name evidence="9 14" type="primary">sctC</name>
    <name evidence="14" type="ORF">ACFO0J_07045</name>
</gene>
<keyword evidence="3 9" id="KW-0813">Transport</keyword>
<keyword evidence="4 9" id="KW-0732">Signal</keyword>
<evidence type="ECO:0000256" key="9">
    <source>
        <dbReference type="HAMAP-Rule" id="MF_02219"/>
    </source>
</evidence>
<evidence type="ECO:0000259" key="12">
    <source>
        <dbReference type="Pfam" id="PF00263"/>
    </source>
</evidence>
<proteinExistence type="inferred from homology"/>
<dbReference type="Pfam" id="PF00263">
    <property type="entry name" value="Secretin"/>
    <property type="match status" value="1"/>
</dbReference>
<dbReference type="RefSeq" id="WP_376812368.1">
    <property type="nucleotide sequence ID" value="NZ_JBHSDY010000003.1"/>
</dbReference>
<dbReference type="PROSITE" id="PS00875">
    <property type="entry name" value="T2SP_D"/>
    <property type="match status" value="1"/>
</dbReference>
<comment type="similarity">
    <text evidence="2 9">Belongs to the bacterial secretin family. T3SS SctC subfamily.</text>
</comment>
<dbReference type="InterPro" id="IPR050810">
    <property type="entry name" value="Bact_Secretion_Sys_Channel"/>
</dbReference>
<dbReference type="InterPro" id="IPR003522">
    <property type="entry name" value="T3SS_OM_pore_YscC"/>
</dbReference>
<protein>
    <recommendedName>
        <fullName evidence="9">Type 3 secretion system secretin</fullName>
        <shortName evidence="9">T3SS secretin</shortName>
    </recommendedName>
</protein>
<feature type="signal peptide" evidence="9">
    <location>
        <begin position="1"/>
        <end position="17"/>
    </location>
</feature>
<dbReference type="InterPro" id="IPR038591">
    <property type="entry name" value="NolW-like_sf"/>
</dbReference>
<name>A0ABV8RWN2_9BURK</name>
<feature type="region of interest" description="Disordered" evidence="11">
    <location>
        <begin position="226"/>
        <end position="264"/>
    </location>
</feature>
<comment type="function">
    <text evidence="9">Component of the type III secretion system (T3SS), also called injectisome, which is used to inject bacterial effector proteins into eukaryotic host cells. Forms a ring-shaped multimeric structure with an apparent central pore in the outer membrane.</text>
</comment>
<evidence type="ECO:0000256" key="8">
    <source>
        <dbReference type="ARBA" id="ARBA00023237"/>
    </source>
</evidence>
<dbReference type="InterPro" id="IPR005644">
    <property type="entry name" value="NolW-like"/>
</dbReference>
<dbReference type="InterPro" id="IPR004846">
    <property type="entry name" value="T2SS/T3SS_dom"/>
</dbReference>
<dbReference type="Gene3D" id="3.30.1370.120">
    <property type="match status" value="2"/>
</dbReference>
<dbReference type="NCBIfam" id="TIGR02516">
    <property type="entry name" value="type_III_yscC"/>
    <property type="match status" value="1"/>
</dbReference>
<keyword evidence="15" id="KW-1185">Reference proteome</keyword>
<evidence type="ECO:0000256" key="7">
    <source>
        <dbReference type="ARBA" id="ARBA00023136"/>
    </source>
</evidence>
<accession>A0ABV8RWN2</accession>
<dbReference type="InterPro" id="IPR004845">
    <property type="entry name" value="T2SS_GspD_CS"/>
</dbReference>
<evidence type="ECO:0000256" key="6">
    <source>
        <dbReference type="ARBA" id="ARBA00023010"/>
    </source>
</evidence>
<dbReference type="Gene3D" id="3.55.50.30">
    <property type="match status" value="1"/>
</dbReference>
<dbReference type="PRINTS" id="PR01337">
    <property type="entry name" value="TYPE3OMGPROT"/>
</dbReference>
<comment type="subunit">
    <text evidence="9">The core secretion machinery of the T3SS is composed of approximately 20 different proteins, including cytoplasmic components, a base, an export apparatus and a needle. This subunit is part of the base, which anchors the injectisome in the bacterial cell envelope. Forms a stable homooligomeric complex.</text>
</comment>
<organism evidence="14 15">
    <name type="scientific">Castellaniella hirudinis</name>
    <dbReference type="NCBI Taxonomy" id="1144617"/>
    <lineage>
        <taxon>Bacteria</taxon>
        <taxon>Pseudomonadati</taxon>
        <taxon>Pseudomonadota</taxon>
        <taxon>Betaproteobacteria</taxon>
        <taxon>Burkholderiales</taxon>
        <taxon>Alcaligenaceae</taxon>
        <taxon>Castellaniella</taxon>
    </lineage>
</organism>
<evidence type="ECO:0000313" key="15">
    <source>
        <dbReference type="Proteomes" id="UP001595756"/>
    </source>
</evidence>
<evidence type="ECO:0000313" key="14">
    <source>
        <dbReference type="EMBL" id="MFC4297795.1"/>
    </source>
</evidence>
<evidence type="ECO:0000256" key="4">
    <source>
        <dbReference type="ARBA" id="ARBA00022729"/>
    </source>
</evidence>
<dbReference type="Pfam" id="PF03958">
    <property type="entry name" value="Secretin_N"/>
    <property type="match status" value="1"/>
</dbReference>
<reference evidence="15" key="1">
    <citation type="journal article" date="2019" name="Int. J. Syst. Evol. Microbiol.">
        <title>The Global Catalogue of Microorganisms (GCM) 10K type strain sequencing project: providing services to taxonomists for standard genome sequencing and annotation.</title>
        <authorList>
            <consortium name="The Broad Institute Genomics Platform"/>
            <consortium name="The Broad Institute Genome Sequencing Center for Infectious Disease"/>
            <person name="Wu L."/>
            <person name="Ma J."/>
        </authorList>
    </citation>
    <scope>NUCLEOTIDE SEQUENCE [LARGE SCALE GENOMIC DNA]</scope>
    <source>
        <strain evidence="15">CGMCC 1.19029</strain>
    </source>
</reference>